<accession>A0A4R1HZ05</accession>
<name>A0A4R1HZ05_ANCAQ</name>
<evidence type="ECO:0000313" key="4">
    <source>
        <dbReference type="Proteomes" id="UP000295030"/>
    </source>
</evidence>
<proteinExistence type="predicted"/>
<gene>
    <name evidence="3" type="ORF">EV667_2070</name>
</gene>
<evidence type="ECO:0000313" key="3">
    <source>
        <dbReference type="EMBL" id="TCK28074.1"/>
    </source>
</evidence>
<organism evidence="3 4">
    <name type="scientific">Ancylobacter aquaticus</name>
    <dbReference type="NCBI Taxonomy" id="100"/>
    <lineage>
        <taxon>Bacteria</taxon>
        <taxon>Pseudomonadati</taxon>
        <taxon>Pseudomonadota</taxon>
        <taxon>Alphaproteobacteria</taxon>
        <taxon>Hyphomicrobiales</taxon>
        <taxon>Xanthobacteraceae</taxon>
        <taxon>Ancylobacter</taxon>
    </lineage>
</organism>
<comment type="caution">
    <text evidence="3">The sequence shown here is derived from an EMBL/GenBank/DDBJ whole genome shotgun (WGS) entry which is preliminary data.</text>
</comment>
<dbReference type="AlphaFoldDB" id="A0A4R1HZ05"/>
<evidence type="ECO:0000259" key="2">
    <source>
        <dbReference type="Pfam" id="PF07484"/>
    </source>
</evidence>
<dbReference type="Gene3D" id="3.90.1340.10">
    <property type="entry name" value="Phage tail collar domain"/>
    <property type="match status" value="1"/>
</dbReference>
<dbReference type="Proteomes" id="UP000295030">
    <property type="component" value="Unassembled WGS sequence"/>
</dbReference>
<sequence>MTDSFIGEIRAFAYNRVPNGWVPADGRILPTRQYQALYGLLGHSFGGNGDTDFALPDLRGRVPLGMGQDADPPNTPRPFASKGGAESVALTAETMPPHTHPLRASTAPGTTVSSKDACLATIGPDSEAHKERFLYRPLLGSNLIALNEAMVGPKGAGAAHNNMQPFAVVTYCICVTGVWPSKE</sequence>
<dbReference type="EMBL" id="SMFY01000002">
    <property type="protein sequence ID" value="TCK28074.1"/>
    <property type="molecule type" value="Genomic_DNA"/>
</dbReference>
<dbReference type="RefSeq" id="WP_165901591.1">
    <property type="nucleotide sequence ID" value="NZ_SMFY01000002.1"/>
</dbReference>
<dbReference type="Pfam" id="PF07484">
    <property type="entry name" value="Collar"/>
    <property type="match status" value="1"/>
</dbReference>
<dbReference type="InterPro" id="IPR037053">
    <property type="entry name" value="Phage_tail_collar_dom_sf"/>
</dbReference>
<feature type="region of interest" description="Disordered" evidence="1">
    <location>
        <begin position="63"/>
        <end position="84"/>
    </location>
</feature>
<evidence type="ECO:0000256" key="1">
    <source>
        <dbReference type="SAM" id="MobiDB-lite"/>
    </source>
</evidence>
<dbReference type="SUPFAM" id="SSF88874">
    <property type="entry name" value="Receptor-binding domain of short tail fibre protein gp12"/>
    <property type="match status" value="1"/>
</dbReference>
<keyword evidence="4" id="KW-1185">Reference proteome</keyword>
<feature type="domain" description="Phage tail collar" evidence="2">
    <location>
        <begin position="7"/>
        <end position="63"/>
    </location>
</feature>
<dbReference type="InterPro" id="IPR011083">
    <property type="entry name" value="Phage_tail_collar_dom"/>
</dbReference>
<reference evidence="3 4" key="1">
    <citation type="submission" date="2019-03" db="EMBL/GenBank/DDBJ databases">
        <title>Genomic Encyclopedia of Type Strains, Phase IV (KMG-IV): sequencing the most valuable type-strain genomes for metagenomic binning, comparative biology and taxonomic classification.</title>
        <authorList>
            <person name="Goeker M."/>
        </authorList>
    </citation>
    <scope>NUCLEOTIDE SEQUENCE [LARGE SCALE GENOMIC DNA]</scope>
    <source>
        <strain evidence="3 4">DSM 101</strain>
    </source>
</reference>
<protein>
    <submittedName>
        <fullName evidence="3">Microcystin-dependent protein</fullName>
    </submittedName>
</protein>